<accession>A0ACC2KRT6</accession>
<sequence>MEEKMRNLQLSQETLKGTTEQHGTLLAEILQRLKDLKESSKNSDSSSNKARNPQASSFGTNGSIQTRTMKLEFPRFNGTNPNSWLFKSKQYFNYHQVPEQQWLTIAALNMEGEAIEWFQWYNEPGVTWEQFVLAMDARFRPSKREDFGGKLSKLRQNSTVLEYQREFQRLSNRVKGLSESYLFSLYLSGLRDDIRIEVQKLEPTNLPNVFSLARLQEEEANLRWRMFRAEGGRPIVGLLQGSTSSKDVEEENLSLDTIDYLAPADEVNEGSAPTDEVDEGSPPQISFHAIAGTRAPQTMRITAGTLKQCPLTVLIDSGSTHNFIDPLIIRKADVPTQSDLGFEVMVASGDRLRGNGISKGVGKEYQLKGIPSSNSKLVDPDKLAKQLPNSEHAFAIQLLSMGAPITPLLDPQLQLLLEDFDDLFLEPQGLPPNRTHDHAIPLIEGTPPVNVKPYRKGVEEEDRRLGDGDTEKEKKNKRRKDRENERERKRERLRGRLACGGGALQLRLRRTAIPAQSSSELQLQVQPILQRLMMSSVIVKKL</sequence>
<gene>
    <name evidence="1" type="ORF">MRB53_032312</name>
</gene>
<proteinExistence type="predicted"/>
<dbReference type="EMBL" id="CM056819">
    <property type="protein sequence ID" value="KAJ8623782.1"/>
    <property type="molecule type" value="Genomic_DNA"/>
</dbReference>
<evidence type="ECO:0000313" key="1">
    <source>
        <dbReference type="EMBL" id="KAJ8623782.1"/>
    </source>
</evidence>
<name>A0ACC2KRT6_PERAE</name>
<keyword evidence="2" id="KW-1185">Reference proteome</keyword>
<protein>
    <submittedName>
        <fullName evidence="1">Uncharacterized protein</fullName>
    </submittedName>
</protein>
<reference evidence="1 2" key="1">
    <citation type="journal article" date="2022" name="Hortic Res">
        <title>A haplotype resolved chromosomal level avocado genome allows analysis of novel avocado genes.</title>
        <authorList>
            <person name="Nath O."/>
            <person name="Fletcher S.J."/>
            <person name="Hayward A."/>
            <person name="Shaw L.M."/>
            <person name="Masouleh A.K."/>
            <person name="Furtado A."/>
            <person name="Henry R.J."/>
            <person name="Mitter N."/>
        </authorList>
    </citation>
    <scope>NUCLEOTIDE SEQUENCE [LARGE SCALE GENOMIC DNA]</scope>
    <source>
        <strain evidence="2">cv. Hass</strain>
    </source>
</reference>
<organism evidence="1 2">
    <name type="scientific">Persea americana</name>
    <name type="common">Avocado</name>
    <dbReference type="NCBI Taxonomy" id="3435"/>
    <lineage>
        <taxon>Eukaryota</taxon>
        <taxon>Viridiplantae</taxon>
        <taxon>Streptophyta</taxon>
        <taxon>Embryophyta</taxon>
        <taxon>Tracheophyta</taxon>
        <taxon>Spermatophyta</taxon>
        <taxon>Magnoliopsida</taxon>
        <taxon>Magnoliidae</taxon>
        <taxon>Laurales</taxon>
        <taxon>Lauraceae</taxon>
        <taxon>Persea</taxon>
    </lineage>
</organism>
<evidence type="ECO:0000313" key="2">
    <source>
        <dbReference type="Proteomes" id="UP001234297"/>
    </source>
</evidence>
<dbReference type="Proteomes" id="UP001234297">
    <property type="component" value="Chromosome 11"/>
</dbReference>
<comment type="caution">
    <text evidence="1">The sequence shown here is derived from an EMBL/GenBank/DDBJ whole genome shotgun (WGS) entry which is preliminary data.</text>
</comment>